<keyword evidence="1" id="KW-1133">Transmembrane helix</keyword>
<feature type="transmembrane region" description="Helical" evidence="1">
    <location>
        <begin position="6"/>
        <end position="26"/>
    </location>
</feature>
<accession>A0A7T5BN24</accession>
<keyword evidence="2" id="KW-0496">Mitochondrion</keyword>
<sequence>MTSISAGQLVILIFFCFILFGDMTLLKKKLQIFLKSLTTSITKKKK</sequence>
<proteinExistence type="predicted"/>
<reference evidence="2" key="1">
    <citation type="journal article" date="2021" name="J. Appl. Phycol.">
        <title>Mitochondrial genome of the harmful algal bloom species Odontella regia (Mediophyceae, Bacillariophyta).</title>
        <authorList>
            <person name="Wang Y."/>
            <person name="Chen Y."/>
            <person name="Wang J."/>
            <person name="Liu F."/>
            <person name="Chen N."/>
        </authorList>
    </citation>
    <scope>NUCLEOTIDE SEQUENCE</scope>
</reference>
<keyword evidence="1" id="KW-0472">Membrane</keyword>
<keyword evidence="1" id="KW-0812">Transmembrane</keyword>
<dbReference type="AlphaFoldDB" id="A0A7T5BN24"/>
<dbReference type="RefSeq" id="YP_010131914.1">
    <property type="nucleotide sequence ID" value="NC_056371.1"/>
</dbReference>
<evidence type="ECO:0000313" key="2">
    <source>
        <dbReference type="EMBL" id="QQD79293.1"/>
    </source>
</evidence>
<evidence type="ECO:0000256" key="1">
    <source>
        <dbReference type="SAM" id="Phobius"/>
    </source>
</evidence>
<geneLocation type="mitochondrion" evidence="2"/>
<dbReference type="GeneID" id="65341441"/>
<gene>
    <name evidence="2" type="primary">tatA</name>
</gene>
<organism evidence="2">
    <name type="scientific">Trieres regia</name>
    <dbReference type="NCBI Taxonomy" id="1335017"/>
    <lineage>
        <taxon>Eukaryota</taxon>
        <taxon>Sar</taxon>
        <taxon>Stramenopiles</taxon>
        <taxon>Ochrophyta</taxon>
        <taxon>Bacillariophyta</taxon>
        <taxon>Mediophyceae</taxon>
        <taxon>Biddulphiophycidae</taxon>
        <taxon>Eupodiscales</taxon>
        <taxon>Parodontellaceae</taxon>
        <taxon>Trieres</taxon>
    </lineage>
</organism>
<dbReference type="EMBL" id="MW018491">
    <property type="protein sequence ID" value="QQD79293.1"/>
    <property type="molecule type" value="Genomic_DNA"/>
</dbReference>
<protein>
    <submittedName>
        <fullName evidence="2">Sec-independent protein translocase component tatA/E</fullName>
    </submittedName>
</protein>
<name>A0A7T5BN24_9STRA</name>